<sequence length="324" mass="36415">MGGMSSFQTKTDRKLNSYKPLKPTDKTKDFLSDFLEVLPPDGKANLAVDILGCSDDEKLRQLVQSIKTGLLIPLKSQGGKTPTEVTPSPRPDLEESIENLKSLDIEPINGNSQSQLRRHCLERDGYKCFASSKYSQAYPHPQDALTTYLEAAHIIPFSLGSFQANGRSIVHRNAVIWVNLRRYFPVLRNMSFAPEQINSDNNVMMLDSQIHREFGQFRLIFEATEIPHQYHIKTFPDTLTGPIFFLPKDRIVNFKVHNGSWELPDPRLLQIHACIGNFLHMSGQTEVIDKTLRDFEDCGGLAPSGSTDVEDLLAMTSLALLVEA</sequence>
<evidence type="ECO:0000259" key="2">
    <source>
        <dbReference type="Pfam" id="PF13391"/>
    </source>
</evidence>
<proteinExistence type="predicted"/>
<accession>W6PYC8</accession>
<reference evidence="3" key="1">
    <citation type="journal article" date="2014" name="Nat. Commun.">
        <title>Multiple recent horizontal transfers of a large genomic region in cheese making fungi.</title>
        <authorList>
            <person name="Cheeseman K."/>
            <person name="Ropars J."/>
            <person name="Renault P."/>
            <person name="Dupont J."/>
            <person name="Gouzy J."/>
            <person name="Branca A."/>
            <person name="Abraham A.L."/>
            <person name="Ceppi M."/>
            <person name="Conseiller E."/>
            <person name="Debuchy R."/>
            <person name="Malagnac F."/>
            <person name="Goarin A."/>
            <person name="Silar P."/>
            <person name="Lacoste S."/>
            <person name="Sallet E."/>
            <person name="Bensimon A."/>
            <person name="Giraud T."/>
            <person name="Brygoo Y."/>
        </authorList>
    </citation>
    <scope>NUCLEOTIDE SEQUENCE [LARGE SCALE GENOMIC DNA]</scope>
    <source>
        <strain evidence="3">FM164</strain>
    </source>
</reference>
<evidence type="ECO:0000313" key="3">
    <source>
        <dbReference type="EMBL" id="CDM29030.1"/>
    </source>
</evidence>
<dbReference type="AlphaFoldDB" id="W6PYC8"/>
<dbReference type="STRING" id="1365484.W6PYC8"/>
<evidence type="ECO:0000313" key="4">
    <source>
        <dbReference type="Proteomes" id="UP000030686"/>
    </source>
</evidence>
<organism evidence="3 4">
    <name type="scientific">Penicillium roqueforti (strain FM164)</name>
    <dbReference type="NCBI Taxonomy" id="1365484"/>
    <lineage>
        <taxon>Eukaryota</taxon>
        <taxon>Fungi</taxon>
        <taxon>Dikarya</taxon>
        <taxon>Ascomycota</taxon>
        <taxon>Pezizomycotina</taxon>
        <taxon>Eurotiomycetes</taxon>
        <taxon>Eurotiomycetidae</taxon>
        <taxon>Eurotiales</taxon>
        <taxon>Aspergillaceae</taxon>
        <taxon>Penicillium</taxon>
    </lineage>
</organism>
<dbReference type="Pfam" id="PF13391">
    <property type="entry name" value="HNH_2"/>
    <property type="match status" value="1"/>
</dbReference>
<evidence type="ECO:0000256" key="1">
    <source>
        <dbReference type="SAM" id="MobiDB-lite"/>
    </source>
</evidence>
<dbReference type="EMBL" id="HG792015">
    <property type="protein sequence ID" value="CDM29030.1"/>
    <property type="molecule type" value="Genomic_DNA"/>
</dbReference>
<gene>
    <name evidence="3" type="ORF">PROQFM164_S01g002841</name>
</gene>
<name>W6PYC8_PENRF</name>
<dbReference type="OrthoDB" id="2104739at2759"/>
<protein>
    <submittedName>
        <fullName evidence="3">Genomic scaffold, ProqFM164S01</fullName>
    </submittedName>
</protein>
<dbReference type="OMA" id="ACAKISH"/>
<keyword evidence="4" id="KW-1185">Reference proteome</keyword>
<feature type="region of interest" description="Disordered" evidence="1">
    <location>
        <begin position="1"/>
        <end position="26"/>
    </location>
</feature>
<dbReference type="Proteomes" id="UP000030686">
    <property type="component" value="Unassembled WGS sequence"/>
</dbReference>
<dbReference type="InterPro" id="IPR003615">
    <property type="entry name" value="HNH_nuc"/>
</dbReference>
<feature type="domain" description="HNH nuclease" evidence="2">
    <location>
        <begin position="146"/>
        <end position="222"/>
    </location>
</feature>